<feature type="region of interest" description="Disordered" evidence="4">
    <location>
        <begin position="310"/>
        <end position="333"/>
    </location>
</feature>
<comment type="function">
    <text evidence="1">Extremely potent competitive inhibitor of cAMP-dependent protein kinase activity, this protein interacts with the catalytic subunit of the enzyme after the cAMP-induced dissociation of its regulatory chains.</text>
</comment>
<protein>
    <submittedName>
        <fullName evidence="6">Uncharacterized protein</fullName>
    </submittedName>
</protein>
<dbReference type="GO" id="GO:0004862">
    <property type="term" value="F:cAMP-dependent protein kinase inhibitor activity"/>
    <property type="evidence" value="ECO:0007669"/>
    <property type="project" value="InterPro"/>
</dbReference>
<evidence type="ECO:0000256" key="5">
    <source>
        <dbReference type="SAM" id="SignalP"/>
    </source>
</evidence>
<accession>A0A315VM65</accession>
<comment type="caution">
    <text evidence="6">The sequence shown here is derived from an EMBL/GenBank/DDBJ whole genome shotgun (WGS) entry which is preliminary data.</text>
</comment>
<organism evidence="6 7">
    <name type="scientific">Gambusia affinis</name>
    <name type="common">Western mosquitofish</name>
    <name type="synonym">Heterandria affinis</name>
    <dbReference type="NCBI Taxonomy" id="33528"/>
    <lineage>
        <taxon>Eukaryota</taxon>
        <taxon>Metazoa</taxon>
        <taxon>Chordata</taxon>
        <taxon>Craniata</taxon>
        <taxon>Vertebrata</taxon>
        <taxon>Euteleostomi</taxon>
        <taxon>Actinopterygii</taxon>
        <taxon>Neopterygii</taxon>
        <taxon>Teleostei</taxon>
        <taxon>Neoteleostei</taxon>
        <taxon>Acanthomorphata</taxon>
        <taxon>Ovalentaria</taxon>
        <taxon>Atherinomorphae</taxon>
        <taxon>Cyprinodontiformes</taxon>
        <taxon>Poeciliidae</taxon>
        <taxon>Poeciliinae</taxon>
        <taxon>Gambusia</taxon>
    </lineage>
</organism>
<comment type="similarity">
    <text evidence="2">Belongs to the PKI family.</text>
</comment>
<feature type="region of interest" description="Disordered" evidence="4">
    <location>
        <begin position="571"/>
        <end position="635"/>
    </location>
</feature>
<name>A0A315VM65_GAMAF</name>
<evidence type="ECO:0000256" key="4">
    <source>
        <dbReference type="SAM" id="MobiDB-lite"/>
    </source>
</evidence>
<evidence type="ECO:0000256" key="1">
    <source>
        <dbReference type="ARBA" id="ARBA00002844"/>
    </source>
</evidence>
<evidence type="ECO:0000256" key="3">
    <source>
        <dbReference type="ARBA" id="ARBA00023013"/>
    </source>
</evidence>
<keyword evidence="7" id="KW-1185">Reference proteome</keyword>
<dbReference type="STRING" id="33528.ENSGAFP00000002730"/>
<dbReference type="InterPro" id="IPR004171">
    <property type="entry name" value="cAMP_dep_PKI"/>
</dbReference>
<keyword evidence="3" id="KW-0649">Protein kinase inhibitor</keyword>
<feature type="region of interest" description="Disordered" evidence="4">
    <location>
        <begin position="282"/>
        <end position="301"/>
    </location>
</feature>
<proteinExistence type="inferred from homology"/>
<feature type="compositionally biased region" description="Polar residues" evidence="4">
    <location>
        <begin position="610"/>
        <end position="622"/>
    </location>
</feature>
<dbReference type="AlphaFoldDB" id="A0A315VM65"/>
<dbReference type="Pfam" id="PF02827">
    <property type="entry name" value="PKI"/>
    <property type="match status" value="1"/>
</dbReference>
<dbReference type="EMBL" id="NHOQ01001491">
    <property type="protein sequence ID" value="PWA24103.1"/>
    <property type="molecule type" value="Genomic_DNA"/>
</dbReference>
<evidence type="ECO:0000256" key="2">
    <source>
        <dbReference type="ARBA" id="ARBA00006393"/>
    </source>
</evidence>
<evidence type="ECO:0000313" key="7">
    <source>
        <dbReference type="Proteomes" id="UP000250572"/>
    </source>
</evidence>
<feature type="compositionally biased region" description="Basic and acidic residues" evidence="4">
    <location>
        <begin position="571"/>
        <end position="586"/>
    </location>
</feature>
<gene>
    <name evidence="6" type="ORF">CCH79_00016783</name>
</gene>
<feature type="signal peptide" evidence="5">
    <location>
        <begin position="1"/>
        <end position="18"/>
    </location>
</feature>
<sequence>MSGHNLVCLHVLIPGSACTCSLLRASNKPESFCFDGGRVGHTAQSAVTLGESCGFLSPCILLFLRNQTTCHHSLPQMRTDRTMGSPCMNLPSSTSQKNQLCVSRCPICPDGGRCVPEAHLWRPACRGGTCSRISVDTMVYFAERPGYRTALATLMCSGSEEEEMSPWIEQRDHQRVRCISYSLHRGSFVGSSVPYSKFPVELAASLPASAPSVLAANAPATGGPLAALMVVFSNTETRHRQQSPFWSEMTTSCYGARVEVPCSPQHTGATLLGGPRVLEAGSMQTQNESPPDKSEESEPVMTEVEPVLDFASSGRSGRRNALPDILGSPAGVNPGDLPLKLAELSLEEKQAHSITTAPPYLTVAVRWPGRSSVAHGGGDPRATAGPGGEKRIVDACSLTSLRTMQMSAERSESRSDLWKNERRSVESLSALRGSRTTGGEGDGGTPERTDAWSFVLFMTSHYLKSFHRIWSLTNLKLFHLFEYNLMGERWPSASPTRGKSVRGYQHMSASCELAAGLSATDRHGVPPLSDILLPVALRWLPTPSCYHVTCCQGNLALYRSVCSTELKSDDGSVEETKSCKGRKKDEDETGTEAMQTQDTGRQPGQWRISRGSQRAESNMRSSSSKKKLDARHEREKIGGRVERECLDSQLLRNDCLLEAWSLVTF</sequence>
<keyword evidence="5" id="KW-0732">Signal</keyword>
<feature type="compositionally biased region" description="Basic and acidic residues" evidence="4">
    <location>
        <begin position="626"/>
        <end position="635"/>
    </location>
</feature>
<feature type="compositionally biased region" description="Polar residues" evidence="4">
    <location>
        <begin position="592"/>
        <end position="602"/>
    </location>
</feature>
<dbReference type="PANTHER" id="PTHR15416">
    <property type="entry name" value="CAMP-DEPENDENT PROTEIN KINASE INHIBITOR/PKI"/>
    <property type="match status" value="1"/>
</dbReference>
<evidence type="ECO:0000313" key="6">
    <source>
        <dbReference type="EMBL" id="PWA24103.1"/>
    </source>
</evidence>
<reference evidence="6 7" key="1">
    <citation type="journal article" date="2018" name="G3 (Bethesda)">
        <title>A High-Quality Reference Genome for the Invasive Mosquitofish Gambusia affinis Using a Chicago Library.</title>
        <authorList>
            <person name="Hoffberg S.L."/>
            <person name="Troendle N.J."/>
            <person name="Glenn T.C."/>
            <person name="Mahmud O."/>
            <person name="Louha S."/>
            <person name="Chalopin D."/>
            <person name="Bennetzen J.L."/>
            <person name="Mauricio R."/>
        </authorList>
    </citation>
    <scope>NUCLEOTIDE SEQUENCE [LARGE SCALE GENOMIC DNA]</scope>
    <source>
        <strain evidence="6">NE01/NJP1002.9</strain>
        <tissue evidence="6">Muscle</tissue>
    </source>
</reference>
<feature type="chain" id="PRO_5016426809" evidence="5">
    <location>
        <begin position="19"/>
        <end position="665"/>
    </location>
</feature>
<dbReference type="Proteomes" id="UP000250572">
    <property type="component" value="Unassembled WGS sequence"/>
</dbReference>